<dbReference type="SUPFAM" id="SSF47459">
    <property type="entry name" value="HLH, helix-loop-helix DNA-binding domain"/>
    <property type="match status" value="1"/>
</dbReference>
<dbReference type="Gene3D" id="4.10.280.10">
    <property type="entry name" value="Helix-loop-helix DNA-binding domain"/>
    <property type="match status" value="1"/>
</dbReference>
<proteinExistence type="predicted"/>
<dbReference type="WBParaSite" id="MhA1_Contig336.frz3.gene5">
    <property type="protein sequence ID" value="MhA1_Contig336.frz3.gene5"/>
    <property type="gene ID" value="MhA1_Contig336.frz3.gene5"/>
</dbReference>
<accession>A0A1I8BNZ5</accession>
<feature type="region of interest" description="Disordered" evidence="5">
    <location>
        <begin position="39"/>
        <end position="65"/>
    </location>
</feature>
<sequence>MLNQQNINNKQPKQNSINHPQIPDLNIYFGNSRGLNVCSGSNRRSPTPDCPSFEHMERKQKKPLMEKKRRARINACFERLKEILLHSELPQSSKLEKADVLERTVIFVVNLQQKYNLVQQQINQLLVGTENGQQFQKGVSIAIAVTTELLAGLQADFIKKLYVVDSLYSPNHERINTLKINTKRCCCPLGCRSHGS</sequence>
<dbReference type="Proteomes" id="UP000095281">
    <property type="component" value="Unplaced"/>
</dbReference>
<reference evidence="8" key="1">
    <citation type="submission" date="2016-11" db="UniProtKB">
        <authorList>
            <consortium name="WormBaseParasite"/>
        </authorList>
    </citation>
    <scope>IDENTIFICATION</scope>
</reference>
<organism evidence="7 8">
    <name type="scientific">Meloidogyne hapla</name>
    <name type="common">Root-knot nematode worm</name>
    <dbReference type="NCBI Taxonomy" id="6305"/>
    <lineage>
        <taxon>Eukaryota</taxon>
        <taxon>Metazoa</taxon>
        <taxon>Ecdysozoa</taxon>
        <taxon>Nematoda</taxon>
        <taxon>Chromadorea</taxon>
        <taxon>Rhabditida</taxon>
        <taxon>Tylenchina</taxon>
        <taxon>Tylenchomorpha</taxon>
        <taxon>Tylenchoidea</taxon>
        <taxon>Meloidogynidae</taxon>
        <taxon>Meloidogyninae</taxon>
        <taxon>Meloidogyne</taxon>
    </lineage>
</organism>
<dbReference type="GO" id="GO:0005634">
    <property type="term" value="C:nucleus"/>
    <property type="evidence" value="ECO:0007669"/>
    <property type="project" value="UniProtKB-SubCell"/>
</dbReference>
<evidence type="ECO:0000256" key="4">
    <source>
        <dbReference type="ARBA" id="ARBA00023242"/>
    </source>
</evidence>
<keyword evidence="3" id="KW-0804">Transcription</keyword>
<feature type="domain" description="BHLH" evidence="6">
    <location>
        <begin position="57"/>
        <end position="111"/>
    </location>
</feature>
<feature type="region of interest" description="Disordered" evidence="5">
    <location>
        <begin position="1"/>
        <end position="23"/>
    </location>
</feature>
<evidence type="ECO:0000259" key="6">
    <source>
        <dbReference type="PROSITE" id="PS50888"/>
    </source>
</evidence>
<feature type="compositionally biased region" description="Low complexity" evidence="5">
    <location>
        <begin position="1"/>
        <end position="18"/>
    </location>
</feature>
<dbReference type="PROSITE" id="PS50888">
    <property type="entry name" value="BHLH"/>
    <property type="match status" value="1"/>
</dbReference>
<keyword evidence="7" id="KW-1185">Reference proteome</keyword>
<dbReference type="SMART" id="SM00353">
    <property type="entry name" value="HLH"/>
    <property type="match status" value="1"/>
</dbReference>
<dbReference type="PANTHER" id="PTHR10985">
    <property type="entry name" value="BASIC HELIX-LOOP-HELIX TRANSCRIPTION FACTOR, HES-RELATED"/>
    <property type="match status" value="1"/>
</dbReference>
<keyword evidence="2" id="KW-0805">Transcription regulation</keyword>
<evidence type="ECO:0000256" key="1">
    <source>
        <dbReference type="ARBA" id="ARBA00004123"/>
    </source>
</evidence>
<dbReference type="Pfam" id="PF00010">
    <property type="entry name" value="HLH"/>
    <property type="match status" value="1"/>
</dbReference>
<protein>
    <submittedName>
        <fullName evidence="8">BHLH domain-containing protein</fullName>
    </submittedName>
</protein>
<keyword evidence="4" id="KW-0539">Nucleus</keyword>
<comment type="subcellular location">
    <subcellularLocation>
        <location evidence="1">Nucleus</location>
    </subcellularLocation>
</comment>
<evidence type="ECO:0000313" key="8">
    <source>
        <dbReference type="WBParaSite" id="MhA1_Contig336.frz3.gene5"/>
    </source>
</evidence>
<evidence type="ECO:0000256" key="5">
    <source>
        <dbReference type="SAM" id="MobiDB-lite"/>
    </source>
</evidence>
<evidence type="ECO:0000313" key="7">
    <source>
        <dbReference type="Proteomes" id="UP000095281"/>
    </source>
</evidence>
<evidence type="ECO:0000256" key="2">
    <source>
        <dbReference type="ARBA" id="ARBA00023015"/>
    </source>
</evidence>
<dbReference type="AlphaFoldDB" id="A0A1I8BNZ5"/>
<dbReference type="InterPro" id="IPR050370">
    <property type="entry name" value="HES_HEY"/>
</dbReference>
<dbReference type="GO" id="GO:0046983">
    <property type="term" value="F:protein dimerization activity"/>
    <property type="evidence" value="ECO:0007669"/>
    <property type="project" value="InterPro"/>
</dbReference>
<name>A0A1I8BNZ5_MELHA</name>
<dbReference type="InterPro" id="IPR011598">
    <property type="entry name" value="bHLH_dom"/>
</dbReference>
<dbReference type="InterPro" id="IPR036638">
    <property type="entry name" value="HLH_DNA-bd_sf"/>
</dbReference>
<evidence type="ECO:0000256" key="3">
    <source>
        <dbReference type="ARBA" id="ARBA00023163"/>
    </source>
</evidence>
<dbReference type="CDD" id="cd11410">
    <property type="entry name" value="bHLH_O_HES"/>
    <property type="match status" value="1"/>
</dbReference>